<reference evidence="1" key="1">
    <citation type="submission" date="2021-02" db="EMBL/GenBank/DDBJ databases">
        <authorList>
            <person name="Nowell W R."/>
        </authorList>
    </citation>
    <scope>NUCLEOTIDE SEQUENCE</scope>
</reference>
<protein>
    <recommendedName>
        <fullName evidence="5">NAD(P)(+)--arginine ADP-ribosyltransferase</fullName>
    </recommendedName>
</protein>
<comment type="caution">
    <text evidence="1">The sequence shown here is derived from an EMBL/GenBank/DDBJ whole genome shotgun (WGS) entry which is preliminary data.</text>
</comment>
<keyword evidence="4" id="KW-1185">Reference proteome</keyword>
<dbReference type="Gene3D" id="3.90.176.10">
    <property type="entry name" value="Toxin ADP-ribosyltransferase, Chain A, domain 1"/>
    <property type="match status" value="1"/>
</dbReference>
<evidence type="ECO:0000313" key="2">
    <source>
        <dbReference type="EMBL" id="CAF1536256.1"/>
    </source>
</evidence>
<dbReference type="AlphaFoldDB" id="A0A813NDZ8"/>
<proteinExistence type="predicted"/>
<evidence type="ECO:0000313" key="4">
    <source>
        <dbReference type="Proteomes" id="UP000663870"/>
    </source>
</evidence>
<dbReference type="Proteomes" id="UP000663870">
    <property type="component" value="Unassembled WGS sequence"/>
</dbReference>
<accession>A0A813NDZ8</accession>
<dbReference type="EMBL" id="CAJNOL010002903">
    <property type="protein sequence ID" value="CAF1536256.1"/>
    <property type="molecule type" value="Genomic_DNA"/>
</dbReference>
<evidence type="ECO:0008006" key="5">
    <source>
        <dbReference type="Google" id="ProtNLM"/>
    </source>
</evidence>
<dbReference type="SUPFAM" id="SSF56399">
    <property type="entry name" value="ADP-ribosylation"/>
    <property type="match status" value="1"/>
</dbReference>
<evidence type="ECO:0000313" key="1">
    <source>
        <dbReference type="EMBL" id="CAF0734294.1"/>
    </source>
</evidence>
<sequence>MFSRINDLQNEHLHAMLPIEGYQDTPLVSLDEAIKPIIHLFNKDSLSSKVWVVKERCTNPADGLSPDQSGSIMLYTFEWLPTEESLYFILNKTLRMENRELLKPWFPFLRLFIGALIQLPSIDDVIYRGVRKDLRNEYPPNTEKIWWGFSSCTDSIHVLESDQFCGKTGIRTMFQIKCLNGPCIKNHTYFHSENEILLLPGRYLRVRSCYNSADGLHIIRLDEIEPPHTLLKLPKNDPWRRIEPGISLLGNCMNPNCKIYEKQVIIPIGFKKFDVLVDSDASNAKCPICEKYVDTLKLGFNKCQWRISGIKQVRQSEAPAPFLENWSNTDGNSLLEYNLHNTIWRQLIVEAKPKNSN</sequence>
<evidence type="ECO:0000313" key="3">
    <source>
        <dbReference type="Proteomes" id="UP000663854"/>
    </source>
</evidence>
<name>A0A813NDZ8_9BILA</name>
<dbReference type="Proteomes" id="UP000663854">
    <property type="component" value="Unassembled WGS sequence"/>
</dbReference>
<dbReference type="EMBL" id="CAJNOH010000006">
    <property type="protein sequence ID" value="CAF0734294.1"/>
    <property type="molecule type" value="Genomic_DNA"/>
</dbReference>
<organism evidence="1 3">
    <name type="scientific">Rotaria sordida</name>
    <dbReference type="NCBI Taxonomy" id="392033"/>
    <lineage>
        <taxon>Eukaryota</taxon>
        <taxon>Metazoa</taxon>
        <taxon>Spiralia</taxon>
        <taxon>Gnathifera</taxon>
        <taxon>Rotifera</taxon>
        <taxon>Eurotatoria</taxon>
        <taxon>Bdelloidea</taxon>
        <taxon>Philodinida</taxon>
        <taxon>Philodinidae</taxon>
        <taxon>Rotaria</taxon>
    </lineage>
</organism>
<dbReference type="PROSITE" id="PS51996">
    <property type="entry name" value="TR_MART"/>
    <property type="match status" value="1"/>
</dbReference>
<gene>
    <name evidence="2" type="ORF">JXQ802_LOCUS42614</name>
    <name evidence="1" type="ORF">PYM288_LOCUS1157</name>
</gene>